<sequence>MSDMTDHSQNVFMIRKCMHPRVIEVLQMRNPPSPVIVPRDNSQPRAGNLLSVHREQLLLAPVSQKRLTEKPQVTLSLESCLLRRRKQV</sequence>
<dbReference type="AlphaFoldDB" id="A0A1R2BUT8"/>
<protein>
    <submittedName>
        <fullName evidence="1">Uncharacterized protein</fullName>
    </submittedName>
</protein>
<organism evidence="1 2">
    <name type="scientific">Stentor coeruleus</name>
    <dbReference type="NCBI Taxonomy" id="5963"/>
    <lineage>
        <taxon>Eukaryota</taxon>
        <taxon>Sar</taxon>
        <taxon>Alveolata</taxon>
        <taxon>Ciliophora</taxon>
        <taxon>Postciliodesmatophora</taxon>
        <taxon>Heterotrichea</taxon>
        <taxon>Heterotrichida</taxon>
        <taxon>Stentoridae</taxon>
        <taxon>Stentor</taxon>
    </lineage>
</organism>
<dbReference type="EMBL" id="MPUH01000417">
    <property type="protein sequence ID" value="OMJ80589.1"/>
    <property type="molecule type" value="Genomic_DNA"/>
</dbReference>
<gene>
    <name evidence="1" type="ORF">SteCoe_19131</name>
</gene>
<reference evidence="1 2" key="1">
    <citation type="submission" date="2016-11" db="EMBL/GenBank/DDBJ databases">
        <title>The macronuclear genome of Stentor coeruleus: a giant cell with tiny introns.</title>
        <authorList>
            <person name="Slabodnick M."/>
            <person name="Ruby J.G."/>
            <person name="Reiff S.B."/>
            <person name="Swart E.C."/>
            <person name="Gosai S."/>
            <person name="Prabakaran S."/>
            <person name="Witkowska E."/>
            <person name="Larue G.E."/>
            <person name="Fisher S."/>
            <person name="Freeman R.M."/>
            <person name="Gunawardena J."/>
            <person name="Chu W."/>
            <person name="Stover N.A."/>
            <person name="Gregory B.D."/>
            <person name="Nowacki M."/>
            <person name="Derisi J."/>
            <person name="Roy S.W."/>
            <person name="Marshall W.F."/>
            <person name="Sood P."/>
        </authorList>
    </citation>
    <scope>NUCLEOTIDE SEQUENCE [LARGE SCALE GENOMIC DNA]</scope>
    <source>
        <strain evidence="1">WM001</strain>
    </source>
</reference>
<comment type="caution">
    <text evidence="1">The sequence shown here is derived from an EMBL/GenBank/DDBJ whole genome shotgun (WGS) entry which is preliminary data.</text>
</comment>
<dbReference type="Proteomes" id="UP000187209">
    <property type="component" value="Unassembled WGS sequence"/>
</dbReference>
<keyword evidence="2" id="KW-1185">Reference proteome</keyword>
<name>A0A1R2BUT8_9CILI</name>
<evidence type="ECO:0000313" key="1">
    <source>
        <dbReference type="EMBL" id="OMJ80589.1"/>
    </source>
</evidence>
<accession>A0A1R2BUT8</accession>
<proteinExistence type="predicted"/>
<evidence type="ECO:0000313" key="2">
    <source>
        <dbReference type="Proteomes" id="UP000187209"/>
    </source>
</evidence>